<dbReference type="Proteomes" id="UP001458880">
    <property type="component" value="Unassembled WGS sequence"/>
</dbReference>
<reference evidence="1 2" key="1">
    <citation type="journal article" date="2024" name="BMC Genomics">
        <title>De novo assembly and annotation of Popillia japonica's genome with initial clues to its potential as an invasive pest.</title>
        <authorList>
            <person name="Cucini C."/>
            <person name="Boschi S."/>
            <person name="Funari R."/>
            <person name="Cardaioli E."/>
            <person name="Iannotti N."/>
            <person name="Marturano G."/>
            <person name="Paoli F."/>
            <person name="Bruttini M."/>
            <person name="Carapelli A."/>
            <person name="Frati F."/>
            <person name="Nardi F."/>
        </authorList>
    </citation>
    <scope>NUCLEOTIDE SEQUENCE [LARGE SCALE GENOMIC DNA]</scope>
    <source>
        <strain evidence="1">DMR45628</strain>
    </source>
</reference>
<evidence type="ECO:0000313" key="2">
    <source>
        <dbReference type="Proteomes" id="UP001458880"/>
    </source>
</evidence>
<evidence type="ECO:0000313" key="1">
    <source>
        <dbReference type="EMBL" id="KAK9670972.1"/>
    </source>
</evidence>
<dbReference type="EMBL" id="JASPKY010001878">
    <property type="protein sequence ID" value="KAK9670972.1"/>
    <property type="molecule type" value="Genomic_DNA"/>
</dbReference>
<protein>
    <submittedName>
        <fullName evidence="1">Uncharacterized protein</fullName>
    </submittedName>
</protein>
<name>A0AAW1H4A8_POPJA</name>
<proteinExistence type="predicted"/>
<keyword evidence="2" id="KW-1185">Reference proteome</keyword>
<comment type="caution">
    <text evidence="1">The sequence shown here is derived from an EMBL/GenBank/DDBJ whole genome shotgun (WGS) entry which is preliminary data.</text>
</comment>
<gene>
    <name evidence="1" type="ORF">QE152_g41062</name>
</gene>
<sequence>AVKLSDVLKVPITPI</sequence>
<accession>A0AAW1H4A8</accession>
<organism evidence="1 2">
    <name type="scientific">Popillia japonica</name>
    <name type="common">Japanese beetle</name>
    <dbReference type="NCBI Taxonomy" id="7064"/>
    <lineage>
        <taxon>Eukaryota</taxon>
        <taxon>Metazoa</taxon>
        <taxon>Ecdysozoa</taxon>
        <taxon>Arthropoda</taxon>
        <taxon>Hexapoda</taxon>
        <taxon>Insecta</taxon>
        <taxon>Pterygota</taxon>
        <taxon>Neoptera</taxon>
        <taxon>Endopterygota</taxon>
        <taxon>Coleoptera</taxon>
        <taxon>Polyphaga</taxon>
        <taxon>Scarabaeiformia</taxon>
        <taxon>Scarabaeidae</taxon>
        <taxon>Rutelinae</taxon>
        <taxon>Popillia</taxon>
    </lineage>
</organism>
<feature type="non-terminal residue" evidence="1">
    <location>
        <position position="1"/>
    </location>
</feature>